<evidence type="ECO:0000259" key="1">
    <source>
        <dbReference type="Pfam" id="PF17921"/>
    </source>
</evidence>
<accession>A0ABM2ZBJ7</accession>
<dbReference type="Pfam" id="PF17921">
    <property type="entry name" value="Integrase_H2C2"/>
    <property type="match status" value="1"/>
</dbReference>
<dbReference type="RefSeq" id="XP_040940071.1">
    <property type="nucleotide sequence ID" value="XM_041084137.1"/>
</dbReference>
<dbReference type="Gene3D" id="1.10.340.70">
    <property type="match status" value="1"/>
</dbReference>
<organism evidence="2 3">
    <name type="scientific">Gossypium hirsutum</name>
    <name type="common">Upland cotton</name>
    <name type="synonym">Gossypium mexicanum</name>
    <dbReference type="NCBI Taxonomy" id="3635"/>
    <lineage>
        <taxon>Eukaryota</taxon>
        <taxon>Viridiplantae</taxon>
        <taxon>Streptophyta</taxon>
        <taxon>Embryophyta</taxon>
        <taxon>Tracheophyta</taxon>
        <taxon>Spermatophyta</taxon>
        <taxon>Magnoliopsida</taxon>
        <taxon>eudicotyledons</taxon>
        <taxon>Gunneridae</taxon>
        <taxon>Pentapetalae</taxon>
        <taxon>rosids</taxon>
        <taxon>malvids</taxon>
        <taxon>Malvales</taxon>
        <taxon>Malvaceae</taxon>
        <taxon>Malvoideae</taxon>
        <taxon>Gossypium</taxon>
    </lineage>
</organism>
<dbReference type="PANTHER" id="PTHR45835">
    <property type="entry name" value="YALI0A06105P"/>
    <property type="match status" value="1"/>
</dbReference>
<reference evidence="2" key="1">
    <citation type="journal article" date="2020" name="Nat. Genet.">
        <title>Genomic diversifications of five Gossypium allopolyploid species and their impact on cotton improvement.</title>
        <authorList>
            <person name="Chen Z.J."/>
            <person name="Sreedasyam A."/>
            <person name="Ando A."/>
            <person name="Song Q."/>
            <person name="De Santiago L.M."/>
            <person name="Hulse-Kemp A.M."/>
            <person name="Ding M."/>
            <person name="Ye W."/>
            <person name="Kirkbride R.C."/>
            <person name="Jenkins J."/>
            <person name="Plott C."/>
            <person name="Lovell J."/>
            <person name="Lin Y.M."/>
            <person name="Vaughn R."/>
            <person name="Liu B."/>
            <person name="Simpson S."/>
            <person name="Scheffler B.E."/>
            <person name="Wen L."/>
            <person name="Saski C.A."/>
            <person name="Grover C.E."/>
            <person name="Hu G."/>
            <person name="Conover J.L."/>
            <person name="Carlson J.W."/>
            <person name="Shu S."/>
            <person name="Boston L.B."/>
            <person name="Williams M."/>
            <person name="Peterson D.G."/>
            <person name="McGee K."/>
            <person name="Jones D.C."/>
            <person name="Wendel J.F."/>
            <person name="Stelly D.M."/>
            <person name="Grimwood J."/>
            <person name="Schmutz J."/>
        </authorList>
    </citation>
    <scope>NUCLEOTIDE SEQUENCE [LARGE SCALE GENOMIC DNA]</scope>
    <source>
        <strain evidence="2">cv. TM-1</strain>
    </source>
</reference>
<dbReference type="Proteomes" id="UP000818029">
    <property type="component" value="Chromosome A12"/>
</dbReference>
<evidence type="ECO:0000313" key="2">
    <source>
        <dbReference type="Proteomes" id="UP000818029"/>
    </source>
</evidence>
<protein>
    <recommendedName>
        <fullName evidence="1">Integrase zinc-binding domain-containing protein</fullName>
    </recommendedName>
</protein>
<dbReference type="PANTHER" id="PTHR45835:SF99">
    <property type="entry name" value="CHROMO DOMAIN-CONTAINING PROTEIN-RELATED"/>
    <property type="match status" value="1"/>
</dbReference>
<dbReference type="InterPro" id="IPR012337">
    <property type="entry name" value="RNaseH-like_sf"/>
</dbReference>
<gene>
    <name evidence="3" type="primary">LOC121211378</name>
</gene>
<dbReference type="SUPFAM" id="SSF53098">
    <property type="entry name" value="Ribonuclease H-like"/>
    <property type="match status" value="1"/>
</dbReference>
<name>A0ABM2ZBJ7_GOSHI</name>
<reference evidence="3" key="2">
    <citation type="submission" date="2025-08" db="UniProtKB">
        <authorList>
            <consortium name="RefSeq"/>
        </authorList>
    </citation>
    <scope>IDENTIFICATION</scope>
</reference>
<proteinExistence type="predicted"/>
<dbReference type="GeneID" id="121211378"/>
<evidence type="ECO:0000313" key="3">
    <source>
        <dbReference type="RefSeq" id="XP_040940071.1"/>
    </source>
</evidence>
<keyword evidence="2" id="KW-1185">Reference proteome</keyword>
<sequence>MTDLRPMFARISLFDDGTLLAELQIESGETSNFGLNGERALCFRGRVCVPKDIELRQSILQESHSIPYAMHPNGNKIYRDLCEVYWWPGLKRDVIDFVEKCLTCQQMMRLHRVPVSIISDRDPRFTSQFWKKLYEALGTSGEDYLSLVKLVYNNSYQSSIQMALYETLYGRRCRTPSCWTELGKRRVLGPELVLILRIKSD</sequence>
<feature type="domain" description="Integrase zinc-binding" evidence="1">
    <location>
        <begin position="54"/>
        <end position="107"/>
    </location>
</feature>
<dbReference type="InterPro" id="IPR041588">
    <property type="entry name" value="Integrase_H2C2"/>
</dbReference>